<name>A0A135T8F9_9PEZI</name>
<comment type="caution">
    <text evidence="1">The sequence shown here is derived from an EMBL/GenBank/DDBJ whole genome shotgun (WGS) entry which is preliminary data.</text>
</comment>
<evidence type="ECO:0000313" key="1">
    <source>
        <dbReference type="EMBL" id="KXH44379.1"/>
    </source>
</evidence>
<organism evidence="1 2">
    <name type="scientific">Colletotrichum simmondsii</name>
    <dbReference type="NCBI Taxonomy" id="703756"/>
    <lineage>
        <taxon>Eukaryota</taxon>
        <taxon>Fungi</taxon>
        <taxon>Dikarya</taxon>
        <taxon>Ascomycota</taxon>
        <taxon>Pezizomycotina</taxon>
        <taxon>Sordariomycetes</taxon>
        <taxon>Hypocreomycetidae</taxon>
        <taxon>Glomerellales</taxon>
        <taxon>Glomerellaceae</taxon>
        <taxon>Colletotrichum</taxon>
        <taxon>Colletotrichum acutatum species complex</taxon>
    </lineage>
</organism>
<proteinExistence type="predicted"/>
<gene>
    <name evidence="1" type="ORF">CSIM01_13274</name>
</gene>
<keyword evidence="2" id="KW-1185">Reference proteome</keyword>
<accession>A0A135T8F9</accession>
<protein>
    <submittedName>
        <fullName evidence="1">Uncharacterized protein</fullName>
    </submittedName>
</protein>
<dbReference type="AlphaFoldDB" id="A0A135T8F9"/>
<sequence>YIKLAILISENKICDDQASVDSGIWIHAATDDQETGINSVKTTVEKAVQARVIPGALGYESSHFHVGNLNKLQLLPFTVRNIPSTATSEGIQVRSHILRTISSSPKDLRKFRLPPKSLITELGQKIAKQHIFKGA</sequence>
<reference evidence="1 2" key="1">
    <citation type="submission" date="2014-02" db="EMBL/GenBank/DDBJ databases">
        <title>The genome sequence of Colletotrichum simmondsii CBS122122.</title>
        <authorList>
            <person name="Baroncelli R."/>
            <person name="Thon M.R."/>
        </authorList>
    </citation>
    <scope>NUCLEOTIDE SEQUENCE [LARGE SCALE GENOMIC DNA]</scope>
    <source>
        <strain evidence="1 2">CBS122122</strain>
    </source>
</reference>
<feature type="non-terminal residue" evidence="1">
    <location>
        <position position="1"/>
    </location>
</feature>
<evidence type="ECO:0000313" key="2">
    <source>
        <dbReference type="Proteomes" id="UP000070328"/>
    </source>
</evidence>
<dbReference type="Proteomes" id="UP000070328">
    <property type="component" value="Unassembled WGS sequence"/>
</dbReference>
<dbReference type="EMBL" id="JFBX01000251">
    <property type="protein sequence ID" value="KXH44379.1"/>
    <property type="molecule type" value="Genomic_DNA"/>
</dbReference>